<evidence type="ECO:0000256" key="2">
    <source>
        <dbReference type="SAM" id="Phobius"/>
    </source>
</evidence>
<keyword evidence="2" id="KW-1133">Transmembrane helix</keyword>
<evidence type="ECO:0000313" key="4">
    <source>
        <dbReference type="Proteomes" id="UP001470230"/>
    </source>
</evidence>
<protein>
    <submittedName>
        <fullName evidence="3">Uncharacterized protein</fullName>
    </submittedName>
</protein>
<evidence type="ECO:0000256" key="1">
    <source>
        <dbReference type="SAM" id="MobiDB-lite"/>
    </source>
</evidence>
<comment type="caution">
    <text evidence="3">The sequence shown here is derived from an EMBL/GenBank/DDBJ whole genome shotgun (WGS) entry which is preliminary data.</text>
</comment>
<feature type="region of interest" description="Disordered" evidence="1">
    <location>
        <begin position="1275"/>
        <end position="1334"/>
    </location>
</feature>
<feature type="transmembrane region" description="Helical" evidence="2">
    <location>
        <begin position="1342"/>
        <end position="1366"/>
    </location>
</feature>
<accession>A0ABR2HAF9</accession>
<proteinExistence type="predicted"/>
<keyword evidence="2" id="KW-0812">Transmembrane</keyword>
<dbReference type="SUPFAM" id="SSF52833">
    <property type="entry name" value="Thioredoxin-like"/>
    <property type="match status" value="1"/>
</dbReference>
<dbReference type="Proteomes" id="UP001470230">
    <property type="component" value="Unassembled WGS sequence"/>
</dbReference>
<name>A0ABR2HAF9_9EUKA</name>
<dbReference type="PANTHER" id="PTHR16861">
    <property type="entry name" value="GLYCOPROTEIN 38"/>
    <property type="match status" value="1"/>
</dbReference>
<keyword evidence="2" id="KW-0472">Membrane</keyword>
<feature type="compositionally biased region" description="Polar residues" evidence="1">
    <location>
        <begin position="1379"/>
        <end position="1394"/>
    </location>
</feature>
<reference evidence="3 4" key="1">
    <citation type="submission" date="2024-04" db="EMBL/GenBank/DDBJ databases">
        <title>Tritrichomonas musculus Genome.</title>
        <authorList>
            <person name="Alves-Ferreira E."/>
            <person name="Grigg M."/>
            <person name="Lorenzi H."/>
            <person name="Galac M."/>
        </authorList>
    </citation>
    <scope>NUCLEOTIDE SEQUENCE [LARGE SCALE GENOMIC DNA]</scope>
    <source>
        <strain evidence="3 4">EAF2021</strain>
    </source>
</reference>
<dbReference type="EMBL" id="JAPFFF010000037">
    <property type="protein sequence ID" value="KAK8842896.1"/>
    <property type="molecule type" value="Genomic_DNA"/>
</dbReference>
<gene>
    <name evidence="3" type="ORF">M9Y10_025762</name>
</gene>
<dbReference type="InterPro" id="IPR036249">
    <property type="entry name" value="Thioredoxin-like_sf"/>
</dbReference>
<evidence type="ECO:0000313" key="3">
    <source>
        <dbReference type="EMBL" id="KAK8842896.1"/>
    </source>
</evidence>
<dbReference type="PANTHER" id="PTHR16861:SF4">
    <property type="entry name" value="SH3 DOMAIN PROTEIN (AFU_ORTHOLOGUE AFUA_1G13610)"/>
    <property type="match status" value="1"/>
</dbReference>
<keyword evidence="4" id="KW-1185">Reference proteome</keyword>
<feature type="region of interest" description="Disordered" evidence="1">
    <location>
        <begin position="1372"/>
        <end position="1394"/>
    </location>
</feature>
<organism evidence="3 4">
    <name type="scientific">Tritrichomonas musculus</name>
    <dbReference type="NCBI Taxonomy" id="1915356"/>
    <lineage>
        <taxon>Eukaryota</taxon>
        <taxon>Metamonada</taxon>
        <taxon>Parabasalia</taxon>
        <taxon>Tritrichomonadida</taxon>
        <taxon>Tritrichomonadidae</taxon>
        <taxon>Tritrichomonas</taxon>
    </lineage>
</organism>
<sequence length="1394" mass="155830">MFALFCIFIQSQFNLLTINGKPASEFAGKGRPVFLRMLITGCPFALSSVAQWEQASKLFPQVDFVTYDCWKDEGQGVCKQFLEGSSSPYHVLIQPDKLVAYPDGFGNPPDISESPQRFINTIVTDTGLYPLAPPILSLFPKITDSFYNSSKNPIFLIYDSTRIDHSQFASAWSKVANEELYPEDDSISFGLLDSSKYPEECMRWTQSEKLESPVAVIYSRETGNFVKLTSYFSIVSDVRRNIINLNLISTIKKLPDPVIEKVDQLPVPTPLPNDYKIVTNEALEKRSLSTVKTNYLNTFNFKGQAYTGQPADDKTCNQVTPSPEDHAAALKVLNYLRNLAGLSDNIVEDPDWNTDCQDTALIIHKIGTVPSNHVIIPELIPKTCTQGNEFIQTAVKTAALSNLASNDDSCYQSMYRFILDEGANNRFVAGHRRSLFHPKLEKVGMGFYPVVNEPYGTSPNTYMQKPAVTVLRALNGDQTQDTEELPANLNFVSWPSAGPFPIDQLPSTWTISFKGFRAANLKSIDDLDIYITRDDGTPIPFTAKLSLDLTTKDTLSLYLDQTSLELCQEMRTITVQIVNNNQKYSLKYSFTLFGKGEQTDICLYATDDSKCPSEIPKNLHFSQDDFASNENVNSIINGKSNVLVYVAENADIGDEIMKLSAPRIFFKNSKVFGTFEIGVSSIVSFEDPSSTDFIIDWNPLKQVIGYLSTSGSPSSVIVTQIVQNEAIDYQSLPFYDGKGTDLLLNETIIHFREKDVFNSFNYINGEFYACTYALKSIAEYSVGYDKYYDAPNSILVPTNKDMENQHTYRKRVKIYTSEEDLNTSLFMIGEKKDYIIIAPKVGQEYYFYCSPEAENRINSLTIEPDPYNPKYSTIKRFDLARVDDIRKKCNIQNVVINGVPYNGFSDTNQNAFSNIQGDSTAVTYYSDGVKRNFIMRPKPTTNSNFPGQHVLDIQFDKSEYGNPSSSGYNPIIYTPGDYSEYTIIQPEIERNDYIYNTYEFRPAPGAESKPVTLNFYREIGGVWEFAPKFYNDFKGIWFTGYSNITIHFNSEPLNHVDGKFVPYNALDKYHYDSCQSVTFIGTKEIPVPDPENTPPPQELNAPIEIKQDQPSFSFSNGNPYQIIKPDSVIISATTVFEAKNVETPIVNVQPQTYSTIKEMKITKSIEVDSGSITLNKCNLADGINISMKKDLSWPQISLVDTTINPEAIDIDVGLTSAKLLDDAITDTEPHVVVDGIENGKCEDLNSHINLQNNGNYKHYCFNDNQIIVSQLSASNFATPEPPTPIPPSTGSSEPEKPVLTESDEEEIPIHSEEPQPPKPTNEVGNNPDDDGKNNNKGLSTGAIVGIVVGCVCGVALVVGLVVYFVLRKSKERTKVEDSGSGTKASYESNKTFPI</sequence>